<evidence type="ECO:0000313" key="14">
    <source>
        <dbReference type="Proteomes" id="UP000613580"/>
    </source>
</evidence>
<dbReference type="Gene3D" id="1.20.120.1770">
    <property type="match status" value="1"/>
</dbReference>
<comment type="cofactor">
    <cofactor evidence="1">
        <name>heme b</name>
        <dbReference type="ChEBI" id="CHEBI:60344"/>
    </cofactor>
</comment>
<evidence type="ECO:0000256" key="5">
    <source>
        <dbReference type="ARBA" id="ARBA00022692"/>
    </source>
</evidence>
<evidence type="ECO:0000256" key="8">
    <source>
        <dbReference type="ARBA" id="ARBA00022989"/>
    </source>
</evidence>
<name>A0A8H6WL01_MYCCL</name>
<feature type="transmembrane region" description="Helical" evidence="11">
    <location>
        <begin position="42"/>
        <end position="62"/>
    </location>
</feature>
<dbReference type="EMBL" id="JACAZE010000001">
    <property type="protein sequence ID" value="KAF7322529.1"/>
    <property type="molecule type" value="Genomic_DNA"/>
</dbReference>
<evidence type="ECO:0000259" key="12">
    <source>
        <dbReference type="PROSITE" id="PS50939"/>
    </source>
</evidence>
<comment type="caution">
    <text evidence="13">The sequence shown here is derived from an EMBL/GenBank/DDBJ whole genome shotgun (WGS) entry which is preliminary data.</text>
</comment>
<evidence type="ECO:0000256" key="4">
    <source>
        <dbReference type="ARBA" id="ARBA00022617"/>
    </source>
</evidence>
<gene>
    <name evidence="13" type="ORF">HMN09_00031400</name>
</gene>
<evidence type="ECO:0000256" key="10">
    <source>
        <dbReference type="ARBA" id="ARBA00023136"/>
    </source>
</evidence>
<dbReference type="Pfam" id="PF03188">
    <property type="entry name" value="Cytochrom_B561"/>
    <property type="match status" value="1"/>
</dbReference>
<keyword evidence="8 11" id="KW-1133">Transmembrane helix</keyword>
<feature type="transmembrane region" description="Helical" evidence="11">
    <location>
        <begin position="112"/>
        <end position="132"/>
    </location>
</feature>
<dbReference type="Proteomes" id="UP000613580">
    <property type="component" value="Unassembled WGS sequence"/>
</dbReference>
<dbReference type="PANTHER" id="PTHR15422:SF45">
    <property type="entry name" value="CYTOCHROME B561 DOMAIN-CONTAINING PROTEIN"/>
    <property type="match status" value="1"/>
</dbReference>
<dbReference type="OrthoDB" id="432881at2759"/>
<evidence type="ECO:0000256" key="11">
    <source>
        <dbReference type="SAM" id="Phobius"/>
    </source>
</evidence>
<keyword evidence="5 11" id="KW-0812">Transmembrane</keyword>
<feature type="transmembrane region" description="Helical" evidence="11">
    <location>
        <begin position="189"/>
        <end position="208"/>
    </location>
</feature>
<dbReference type="CDD" id="cd08761">
    <property type="entry name" value="Cyt_b561_CYB561D2_like"/>
    <property type="match status" value="1"/>
</dbReference>
<keyword evidence="4" id="KW-0349">Heme</keyword>
<evidence type="ECO:0000256" key="1">
    <source>
        <dbReference type="ARBA" id="ARBA00001970"/>
    </source>
</evidence>
<dbReference type="PANTHER" id="PTHR15422">
    <property type="entry name" value="OS05G0565100 PROTEIN"/>
    <property type="match status" value="1"/>
</dbReference>
<keyword evidence="9" id="KW-0408">Iron</keyword>
<dbReference type="AlphaFoldDB" id="A0A8H6WL01"/>
<keyword evidence="7" id="KW-0249">Electron transport</keyword>
<organism evidence="13 14">
    <name type="scientific">Mycena chlorophos</name>
    <name type="common">Agaric fungus</name>
    <name type="synonym">Agaricus chlorophos</name>
    <dbReference type="NCBI Taxonomy" id="658473"/>
    <lineage>
        <taxon>Eukaryota</taxon>
        <taxon>Fungi</taxon>
        <taxon>Dikarya</taxon>
        <taxon>Basidiomycota</taxon>
        <taxon>Agaricomycotina</taxon>
        <taxon>Agaricomycetes</taxon>
        <taxon>Agaricomycetidae</taxon>
        <taxon>Agaricales</taxon>
        <taxon>Marasmiineae</taxon>
        <taxon>Mycenaceae</taxon>
        <taxon>Mycena</taxon>
    </lineage>
</organism>
<dbReference type="SMART" id="SM00665">
    <property type="entry name" value="B561"/>
    <property type="match status" value="1"/>
</dbReference>
<accession>A0A8H6WL01</accession>
<evidence type="ECO:0000256" key="6">
    <source>
        <dbReference type="ARBA" id="ARBA00022723"/>
    </source>
</evidence>
<evidence type="ECO:0000256" key="9">
    <source>
        <dbReference type="ARBA" id="ARBA00023004"/>
    </source>
</evidence>
<sequence>MDAADRNAEDYELLLPQQNAYGDSTRKPVDEALAEGRSGDSAGLYIAFAGIGLMATTSWVITLVNDPFSVGIFALHPILQTLGLVLLVYGVMTLQPTSQPKTKAAGLERHQYAMALVALPALLVGASAVWYNKERSGRPHYQSLHAKLGTAAVTWLVVQLLVGGASVWFGGAAFGGGMKAKSVWKYHRASGYALFVLLMVTAHLGGFWSHWGERYSPLGMRIVAFAVAPLAALVGVYMRVRPSKMKFF</sequence>
<dbReference type="InterPro" id="IPR006593">
    <property type="entry name" value="Cyt_b561/ferric_Rdtase_TM"/>
</dbReference>
<evidence type="ECO:0000256" key="3">
    <source>
        <dbReference type="ARBA" id="ARBA00022448"/>
    </source>
</evidence>
<keyword evidence="10 11" id="KW-0472">Membrane</keyword>
<dbReference type="PROSITE" id="PS50939">
    <property type="entry name" value="CYTOCHROME_B561"/>
    <property type="match status" value="1"/>
</dbReference>
<feature type="transmembrane region" description="Helical" evidence="11">
    <location>
        <begin position="68"/>
        <end position="91"/>
    </location>
</feature>
<comment type="subcellular location">
    <subcellularLocation>
        <location evidence="2">Membrane</location>
        <topology evidence="2">Multi-pass membrane protein</topology>
    </subcellularLocation>
</comment>
<reference evidence="13" key="1">
    <citation type="submission" date="2020-05" db="EMBL/GenBank/DDBJ databases">
        <title>Mycena genomes resolve the evolution of fungal bioluminescence.</title>
        <authorList>
            <person name="Tsai I.J."/>
        </authorList>
    </citation>
    <scope>NUCLEOTIDE SEQUENCE</scope>
    <source>
        <strain evidence="13">110903Hualien_Pintung</strain>
    </source>
</reference>
<feature type="domain" description="Cytochrome b561" evidence="12">
    <location>
        <begin position="44"/>
        <end position="243"/>
    </location>
</feature>
<dbReference type="GO" id="GO:0140575">
    <property type="term" value="F:transmembrane monodehydroascorbate reductase activity"/>
    <property type="evidence" value="ECO:0007669"/>
    <property type="project" value="InterPro"/>
</dbReference>
<evidence type="ECO:0000256" key="7">
    <source>
        <dbReference type="ARBA" id="ARBA00022982"/>
    </source>
</evidence>
<dbReference type="GO" id="GO:0046872">
    <property type="term" value="F:metal ion binding"/>
    <property type="evidence" value="ECO:0007669"/>
    <property type="project" value="UniProtKB-KW"/>
</dbReference>
<protein>
    <submittedName>
        <fullName evidence="13">Cytochrome b561 domain-containing protein</fullName>
    </submittedName>
</protein>
<keyword evidence="6" id="KW-0479">Metal-binding</keyword>
<dbReference type="InterPro" id="IPR045150">
    <property type="entry name" value="CYB561D1/2"/>
</dbReference>
<keyword evidence="14" id="KW-1185">Reference proteome</keyword>
<proteinExistence type="predicted"/>
<evidence type="ECO:0000256" key="2">
    <source>
        <dbReference type="ARBA" id="ARBA00004141"/>
    </source>
</evidence>
<evidence type="ECO:0000313" key="13">
    <source>
        <dbReference type="EMBL" id="KAF7322529.1"/>
    </source>
</evidence>
<keyword evidence="3" id="KW-0813">Transport</keyword>
<feature type="transmembrane region" description="Helical" evidence="11">
    <location>
        <begin position="152"/>
        <end position="177"/>
    </location>
</feature>
<dbReference type="GO" id="GO:0016020">
    <property type="term" value="C:membrane"/>
    <property type="evidence" value="ECO:0007669"/>
    <property type="project" value="UniProtKB-SubCell"/>
</dbReference>
<feature type="transmembrane region" description="Helical" evidence="11">
    <location>
        <begin position="220"/>
        <end position="240"/>
    </location>
</feature>